<gene>
    <name evidence="8" type="ORF">EB796_021037</name>
</gene>
<evidence type="ECO:0000256" key="3">
    <source>
        <dbReference type="ARBA" id="ARBA00022468"/>
    </source>
</evidence>
<dbReference type="Pfam" id="PF14655">
    <property type="entry name" value="RAB3GAP2_N"/>
    <property type="match status" value="2"/>
</dbReference>
<evidence type="ECO:0000259" key="6">
    <source>
        <dbReference type="Pfam" id="PF14655"/>
    </source>
</evidence>
<evidence type="ECO:0000313" key="9">
    <source>
        <dbReference type="Proteomes" id="UP000593567"/>
    </source>
</evidence>
<dbReference type="InterPro" id="IPR026059">
    <property type="entry name" value="Rab3GAP2"/>
</dbReference>
<evidence type="ECO:0000259" key="7">
    <source>
        <dbReference type="Pfam" id="PF14656"/>
    </source>
</evidence>
<comment type="similarity">
    <text evidence="2">Belongs to the Rab3-GAP regulatory subunit family.</text>
</comment>
<comment type="subcellular location">
    <subcellularLocation>
        <location evidence="1">Cytoplasm</location>
    </subcellularLocation>
</comment>
<dbReference type="Pfam" id="PF14656">
    <property type="entry name" value="RAB3GAP2_C"/>
    <property type="match status" value="1"/>
</dbReference>
<dbReference type="GO" id="GO:0005096">
    <property type="term" value="F:GTPase activator activity"/>
    <property type="evidence" value="ECO:0007669"/>
    <property type="project" value="UniProtKB-KW"/>
</dbReference>
<keyword evidence="4" id="KW-0963">Cytoplasm</keyword>
<dbReference type="Proteomes" id="UP000593567">
    <property type="component" value="Unassembled WGS sequence"/>
</dbReference>
<accession>A0A7J7J475</accession>
<organism evidence="8 9">
    <name type="scientific">Bugula neritina</name>
    <name type="common">Brown bryozoan</name>
    <name type="synonym">Sertularia neritina</name>
    <dbReference type="NCBI Taxonomy" id="10212"/>
    <lineage>
        <taxon>Eukaryota</taxon>
        <taxon>Metazoa</taxon>
        <taxon>Spiralia</taxon>
        <taxon>Lophotrochozoa</taxon>
        <taxon>Bryozoa</taxon>
        <taxon>Gymnolaemata</taxon>
        <taxon>Cheilostomatida</taxon>
        <taxon>Flustrina</taxon>
        <taxon>Buguloidea</taxon>
        <taxon>Bugulidae</taxon>
        <taxon>Bugula</taxon>
    </lineage>
</organism>
<keyword evidence="9" id="KW-1185">Reference proteome</keyword>
<dbReference type="GO" id="GO:0005737">
    <property type="term" value="C:cytoplasm"/>
    <property type="evidence" value="ECO:0007669"/>
    <property type="project" value="UniProtKB-SubCell"/>
</dbReference>
<dbReference type="EMBL" id="VXIV02003154">
    <property type="protein sequence ID" value="KAF6020667.1"/>
    <property type="molecule type" value="Genomic_DNA"/>
</dbReference>
<feature type="domain" description="Rab3-GAP regulatory subunit N-terminal" evidence="6">
    <location>
        <begin position="442"/>
        <end position="498"/>
    </location>
</feature>
<dbReference type="PANTHER" id="PTHR12472:SF0">
    <property type="entry name" value="RAB3 GTPASE-ACTIVATING PROTEIN NON-CATALYTIC SUBUNIT"/>
    <property type="match status" value="1"/>
</dbReference>
<feature type="domain" description="Rab3-GAP regulatory subunit N-terminal" evidence="6">
    <location>
        <begin position="70"/>
        <end position="423"/>
    </location>
</feature>
<feature type="compositionally biased region" description="Polar residues" evidence="5">
    <location>
        <begin position="49"/>
        <end position="58"/>
    </location>
</feature>
<evidence type="ECO:0000313" key="8">
    <source>
        <dbReference type="EMBL" id="KAF6020667.1"/>
    </source>
</evidence>
<dbReference type="PANTHER" id="PTHR12472">
    <property type="entry name" value="RAB3-GAP REGULATORY DOMAIN"/>
    <property type="match status" value="1"/>
</dbReference>
<dbReference type="OrthoDB" id="2019917at2759"/>
<feature type="region of interest" description="Disordered" evidence="5">
    <location>
        <begin position="29"/>
        <end position="58"/>
    </location>
</feature>
<proteinExistence type="inferred from homology"/>
<sequence length="1407" mass="157880">MSCQLHLISKICNLLQLKQFLNPNTAQTNTTDTADFSDWNEDWGDPQDETSPSQSPFDTQLEEANKEDDWLSDCEVSVSSLGEIITIGRKDKLAVLQINYEGSGSTILTILWKGVVAEYAREAVTSVLCLPLISHKRSAEGAPEWTCIIVGFNTGYVRIYDETGTKVLDQMLHNESVMSVKCKTYIPPRYFSYSDHTEELTILYETVVVSLDGFGLFQTLRACKNRAAMAAATGSSDLELPPLSYKKWGLKGQGQATDHISVGQYSPNPFDQMQTASVAGFKERISSTPPTCSVFACTGDNPYIGVYHAMDGESYELLNNVTEVATKLLSVGAKKLMSWGASYFRKSEPQSEAEKIQSKITPATPSFRRHGIFDERRFGQSISISPSGTDAAVTDSLGRVLLVDTRKGIIRRMWKGYRQAQVSRSMSRSSACSSVIIMLVLQVGWMMVKERSSSRQQYRRHAFFLVIYAPKRGLLEIWLAANGPRVGAFNVGKGCRLIYPGCSMLGLNSSSYKLVKGKLFQCFLLKPDGELLDINIPFHLALSDANSKRAHDQQLMVLLKSALRAEDDNTQLSATDIWEPISKMKLTLSHRNALSKILSLKQITSDVALTIIQNIVKLVKTTNQKKALAAAASKGAADGDGDLPIDVECRMLLELCDSLKLLIEMHTTLRQWCQVESDTKVVDLSSLLPVDEVSSLLQTDFSIKSSRKVGFSADSQLNLCNFLVMFDTEHGHKIKLRLLNADEMAVLGQILFEPCLKYEIEFEKLRELVESLQLQPRYMLDLILRYYFSLQNPSTSYLPVLESIIYSLYTAHQEMEASGAPEEVSSTQEPATPDLLTPNPDFDHSSAFMTQSHEVSWWTHIRDQCESVTCFKSYLHIALVCRSICIKETNNLTNEFPDSSDDNKKEAGTCESGDELWEHLSVEVILWNLSIKHLEDVSKLNKLLKHKVNISCNSKSKELPNVTVKDIKTGNKGLVGELVGRWCLSNQLPAADLLKYDTDLDNNSDTAEKDVMGPYGELRKAFPISLTPDTVYANASWEFVSHWNKDTSSIYLLKFALDYLACIANGCLRHGICLMIWNTYLLKKVSALVSLVEKVGKTPKDRLCVKEVGMDTATTAEFMTVVCDYMEIFLQANCDFSEPLIYKEEPRWASEDTTGHSLVQMACQWKETNYRLLKHHSNLLSLVTAILTFNMKSVKIMTLFDHNGQAAFFQQLTSHPYMGIEGKDDLMSVHRTEFLCRILLNSVERLPDRATVQTASRQIRVDPTSDAMRWPEIVMKLAESFLLDTDHLRKHHVSLLVSHGYDLLALEVVPFMKNSQLAYVSMLELCAQRFSHFMLESNQETLTEITSAASPALINWLNERYTGGIAARDVPMTDTNSLLLHIVQGLHSTPKELRFAQELYSLTADRC</sequence>
<protein>
    <submittedName>
        <fullName evidence="8">RAB3GAP2</fullName>
    </submittedName>
</protein>
<evidence type="ECO:0000256" key="2">
    <source>
        <dbReference type="ARBA" id="ARBA00008153"/>
    </source>
</evidence>
<evidence type="ECO:0000256" key="5">
    <source>
        <dbReference type="SAM" id="MobiDB-lite"/>
    </source>
</evidence>
<feature type="region of interest" description="Disordered" evidence="5">
    <location>
        <begin position="817"/>
        <end position="837"/>
    </location>
</feature>
<comment type="caution">
    <text evidence="8">The sequence shown here is derived from an EMBL/GenBank/DDBJ whole genome shotgun (WGS) entry which is preliminary data.</text>
</comment>
<evidence type="ECO:0000256" key="4">
    <source>
        <dbReference type="ARBA" id="ARBA00022490"/>
    </source>
</evidence>
<dbReference type="InterPro" id="IPR029257">
    <property type="entry name" value="RAB3GAP2_C"/>
</dbReference>
<reference evidence="8" key="1">
    <citation type="submission" date="2020-06" db="EMBL/GenBank/DDBJ databases">
        <title>Draft genome of Bugula neritina, a colonial animal packing powerful symbionts and potential medicines.</title>
        <authorList>
            <person name="Rayko M."/>
        </authorList>
    </citation>
    <scope>NUCLEOTIDE SEQUENCE [LARGE SCALE GENOMIC DNA]</scope>
    <source>
        <strain evidence="8">Kwan_BN1</strain>
    </source>
</reference>
<feature type="compositionally biased region" description="Acidic residues" evidence="5">
    <location>
        <begin position="38"/>
        <end position="48"/>
    </location>
</feature>
<keyword evidence="3" id="KW-0343">GTPase activation</keyword>
<dbReference type="InterPro" id="IPR032839">
    <property type="entry name" value="RAB3GAP_N"/>
</dbReference>
<feature type="domain" description="Rab3GAP regulatory subunit C-terminal" evidence="7">
    <location>
        <begin position="851"/>
        <end position="1384"/>
    </location>
</feature>
<name>A0A7J7J475_BUGNE</name>
<evidence type="ECO:0000256" key="1">
    <source>
        <dbReference type="ARBA" id="ARBA00004496"/>
    </source>
</evidence>